<evidence type="ECO:0000313" key="1">
    <source>
        <dbReference type="EMBL" id="OBR90705.1"/>
    </source>
</evidence>
<dbReference type="Gene3D" id="3.30.420.40">
    <property type="match status" value="1"/>
</dbReference>
<protein>
    <submittedName>
        <fullName evidence="1">Uncharacterized protein</fullName>
    </submittedName>
</protein>
<accession>A0A1A6AKU4</accession>
<dbReference type="CDD" id="cd10227">
    <property type="entry name" value="ASKHA_NBD_ParM-like"/>
    <property type="match status" value="1"/>
</dbReference>
<sequence>MGRNKNFFFQNRYFISGVRFSTALEKPENMGKTAISITKEYGIDSNISWRFKKPNKDQNEKGNLQIDLSKVNVSNSNTEPIWMDVDLKIIQITKQMINEGMSDEEISSKIYSRLVEGGVNMENKKITKNISADIGNNYAKGSIDDKVLSFVNKVRKERQVNKLADNDYIQLSDEQGYYVIANDDDKFEESQSKKDKNFIPTLYYLICRALFLDKIDADEVDVNLSMLTPINQANETQEYINKIKEKDSYMCTYRIDKNENTLIINIKNVEMFLEGVASIPLIENHNGMQSICDVGSKTINLIKTRNNRILTVDTIDDLGTFEYYDKLINKIDNRTVNISNIQQLIEDGICSHDKSLLKEYLKKVLSETNKVVKFDTCVNVNFTGGAMELFKSQGLNFEKGNIKVMEDPVFTNVRGSKKFLDTKYKIAAGE</sequence>
<comment type="caution">
    <text evidence="1">The sequence shown here is derived from an EMBL/GenBank/DDBJ whole genome shotgun (WGS) entry which is preliminary data.</text>
</comment>
<dbReference type="EMBL" id="LROS01000055">
    <property type="protein sequence ID" value="OBR90705.1"/>
    <property type="molecule type" value="Genomic_DNA"/>
</dbReference>
<dbReference type="AlphaFoldDB" id="A0A1A6AKU4"/>
<organism evidence="1 2">
    <name type="scientific">Clostridium ragsdalei P11</name>
    <dbReference type="NCBI Taxonomy" id="1353534"/>
    <lineage>
        <taxon>Bacteria</taxon>
        <taxon>Bacillati</taxon>
        <taxon>Bacillota</taxon>
        <taxon>Clostridia</taxon>
        <taxon>Eubacteriales</taxon>
        <taxon>Clostridiaceae</taxon>
        <taxon>Clostridium</taxon>
    </lineage>
</organism>
<evidence type="ECO:0000313" key="2">
    <source>
        <dbReference type="Proteomes" id="UP000093954"/>
    </source>
</evidence>
<proteinExistence type="predicted"/>
<gene>
    <name evidence="1" type="ORF">CLRAG_33530</name>
</gene>
<dbReference type="PATRIC" id="fig|1353534.3.peg.3414"/>
<reference evidence="1 2" key="1">
    <citation type="journal article" date="2012" name="Front. Microbiol.">
        <title>Draft Genome Sequence of the Virulent Strain 01-B526 of the Fish Pathogen Aeromonas salmonicida.</title>
        <authorList>
            <person name="Charette S.J."/>
            <person name="Brochu F."/>
            <person name="Boyle B."/>
            <person name="Filion G."/>
            <person name="Tanaka K.H."/>
            <person name="Derome N."/>
        </authorList>
    </citation>
    <scope>NUCLEOTIDE SEQUENCE [LARGE SCALE GENOMIC DNA]</scope>
    <source>
        <strain evidence="1 2">P11</strain>
    </source>
</reference>
<dbReference type="Proteomes" id="UP000093954">
    <property type="component" value="Unassembled WGS sequence"/>
</dbReference>
<dbReference type="RefSeq" id="WP_065079431.1">
    <property type="nucleotide sequence ID" value="NZ_LROS01000055.1"/>
</dbReference>
<keyword evidence="2" id="KW-1185">Reference proteome</keyword>
<name>A0A1A6AKU4_9CLOT</name>